<feature type="transmembrane region" description="Helical" evidence="8">
    <location>
        <begin position="394"/>
        <end position="414"/>
    </location>
</feature>
<evidence type="ECO:0000259" key="9">
    <source>
        <dbReference type="PROSITE" id="PS50850"/>
    </source>
</evidence>
<comment type="caution">
    <text evidence="10">The sequence shown here is derived from an EMBL/GenBank/DDBJ whole genome shotgun (WGS) entry which is preliminary data.</text>
</comment>
<protein>
    <recommendedName>
        <fullName evidence="9">Major facilitator superfamily (MFS) profile domain-containing protein</fullName>
    </recommendedName>
</protein>
<evidence type="ECO:0000313" key="11">
    <source>
        <dbReference type="Proteomes" id="UP001497472"/>
    </source>
</evidence>
<dbReference type="PANTHER" id="PTHR48021:SF1">
    <property type="entry name" value="GH07001P-RELATED"/>
    <property type="match status" value="1"/>
</dbReference>
<dbReference type="InterPro" id="IPR005828">
    <property type="entry name" value="MFS_sugar_transport-like"/>
</dbReference>
<evidence type="ECO:0000256" key="4">
    <source>
        <dbReference type="ARBA" id="ARBA00022597"/>
    </source>
</evidence>
<keyword evidence="7 8" id="KW-0472">Membrane</keyword>
<gene>
    <name evidence="10" type="ORF">LNINA_LOCUS3178</name>
</gene>
<sequence>MAIINQVLASGVVSYLCMTMGIMYTWPSSVLVLFGSANTTLNRVMTETELSLLGSLSSISAVITIPFSGYILDRLGRKYTCIVFSILQLSSWVIVVAFKTVEAVLISILVSGITSCTLLVIPLYIGEFCQESIRGAMASGVMMFFGIGMLISYLLGGLVEYQTMNYTCMTITIIGVLLLFYVKESPLMLLKKGFEKEAAKTIAHYRSVPETSKEVQEEMANLRRILNPELDDATPEEEKLKPELEPVQKLSVLQFLKKSRSSRRALFVCFVLSSATVFQGLVVVQVYAQPLFEEAIPSMSATLSSVIFALVTVVAGFIAAYLVEALGRQSLMIYSSILAAICCVLLGTQIQFKWGPYWIAALFIYLYCIAYTVGAGTIPYIYNAEVFLPEIKSFASIISLEWMFLCFFVVLYIFNPLVNSIGLGGIFYIFAGVCALTALFCKLFMPETKGLTVDVIQLKFAAPRSRNKV</sequence>
<evidence type="ECO:0000256" key="2">
    <source>
        <dbReference type="ARBA" id="ARBA00022448"/>
    </source>
</evidence>
<feature type="transmembrane region" description="Helical" evidence="8">
    <location>
        <begin position="164"/>
        <end position="182"/>
    </location>
</feature>
<keyword evidence="2" id="KW-0813">Transport</keyword>
<name>A0AAV1J3D1_9NEOP</name>
<keyword evidence="6 8" id="KW-1133">Transmembrane helix</keyword>
<proteinExistence type="predicted"/>
<evidence type="ECO:0000256" key="3">
    <source>
        <dbReference type="ARBA" id="ARBA00022475"/>
    </source>
</evidence>
<dbReference type="AlphaFoldDB" id="A0AAV1J3D1"/>
<dbReference type="SUPFAM" id="SSF103473">
    <property type="entry name" value="MFS general substrate transporter"/>
    <property type="match status" value="1"/>
</dbReference>
<feature type="transmembrane region" description="Helical" evidence="8">
    <location>
        <begin position="104"/>
        <end position="125"/>
    </location>
</feature>
<feature type="domain" description="Major facilitator superfamily (MFS) profile" evidence="9">
    <location>
        <begin position="1"/>
        <end position="449"/>
    </location>
</feature>
<dbReference type="GO" id="GO:0005886">
    <property type="term" value="C:plasma membrane"/>
    <property type="evidence" value="ECO:0007669"/>
    <property type="project" value="UniProtKB-SubCell"/>
</dbReference>
<dbReference type="FunFam" id="1.20.1250.20:FF:000218">
    <property type="entry name" value="facilitated trehalose transporter Tret1"/>
    <property type="match status" value="1"/>
</dbReference>
<feature type="transmembrane region" description="Helical" evidence="8">
    <location>
        <begin position="137"/>
        <end position="158"/>
    </location>
</feature>
<dbReference type="Gene3D" id="1.20.1250.20">
    <property type="entry name" value="MFS general substrate transporter like domains"/>
    <property type="match status" value="1"/>
</dbReference>
<evidence type="ECO:0000313" key="10">
    <source>
        <dbReference type="EMBL" id="CAK1543358.1"/>
    </source>
</evidence>
<dbReference type="PROSITE" id="PS50850">
    <property type="entry name" value="MFS"/>
    <property type="match status" value="1"/>
</dbReference>
<dbReference type="PANTHER" id="PTHR48021">
    <property type="match status" value="1"/>
</dbReference>
<feature type="transmembrane region" description="Helical" evidence="8">
    <location>
        <begin position="50"/>
        <end position="72"/>
    </location>
</feature>
<dbReference type="Proteomes" id="UP001497472">
    <property type="component" value="Unassembled WGS sequence"/>
</dbReference>
<dbReference type="PROSITE" id="PS00216">
    <property type="entry name" value="SUGAR_TRANSPORT_1"/>
    <property type="match status" value="1"/>
</dbReference>
<feature type="transmembrane region" description="Helical" evidence="8">
    <location>
        <begin position="420"/>
        <end position="441"/>
    </location>
</feature>
<dbReference type="InterPro" id="IPR005829">
    <property type="entry name" value="Sugar_transporter_CS"/>
</dbReference>
<feature type="transmembrane region" description="Helical" evidence="8">
    <location>
        <begin position="331"/>
        <end position="352"/>
    </location>
</feature>
<keyword evidence="3" id="KW-1003">Cell membrane</keyword>
<keyword evidence="4" id="KW-0762">Sugar transport</keyword>
<accession>A0AAV1J3D1</accession>
<evidence type="ECO:0000256" key="5">
    <source>
        <dbReference type="ARBA" id="ARBA00022692"/>
    </source>
</evidence>
<feature type="transmembrane region" description="Helical" evidence="8">
    <location>
        <begin position="358"/>
        <end position="382"/>
    </location>
</feature>
<keyword evidence="11" id="KW-1185">Reference proteome</keyword>
<feature type="transmembrane region" description="Helical" evidence="8">
    <location>
        <begin position="265"/>
        <end position="288"/>
    </location>
</feature>
<dbReference type="GO" id="GO:0022857">
    <property type="term" value="F:transmembrane transporter activity"/>
    <property type="evidence" value="ECO:0007669"/>
    <property type="project" value="InterPro"/>
</dbReference>
<evidence type="ECO:0000256" key="7">
    <source>
        <dbReference type="ARBA" id="ARBA00023136"/>
    </source>
</evidence>
<feature type="transmembrane region" description="Helical" evidence="8">
    <location>
        <begin position="300"/>
        <end position="324"/>
    </location>
</feature>
<evidence type="ECO:0000256" key="8">
    <source>
        <dbReference type="SAM" id="Phobius"/>
    </source>
</evidence>
<comment type="subcellular location">
    <subcellularLocation>
        <location evidence="1">Cell membrane</location>
        <topology evidence="1">Multi-pass membrane protein</topology>
    </subcellularLocation>
</comment>
<feature type="transmembrane region" description="Helical" evidence="8">
    <location>
        <begin position="79"/>
        <end position="98"/>
    </location>
</feature>
<dbReference type="EMBL" id="CAVLEF010000004">
    <property type="protein sequence ID" value="CAK1543358.1"/>
    <property type="molecule type" value="Genomic_DNA"/>
</dbReference>
<organism evidence="10 11">
    <name type="scientific">Leptosia nina</name>
    <dbReference type="NCBI Taxonomy" id="320188"/>
    <lineage>
        <taxon>Eukaryota</taxon>
        <taxon>Metazoa</taxon>
        <taxon>Ecdysozoa</taxon>
        <taxon>Arthropoda</taxon>
        <taxon>Hexapoda</taxon>
        <taxon>Insecta</taxon>
        <taxon>Pterygota</taxon>
        <taxon>Neoptera</taxon>
        <taxon>Endopterygota</taxon>
        <taxon>Lepidoptera</taxon>
        <taxon>Glossata</taxon>
        <taxon>Ditrysia</taxon>
        <taxon>Papilionoidea</taxon>
        <taxon>Pieridae</taxon>
        <taxon>Pierinae</taxon>
        <taxon>Leptosia</taxon>
    </lineage>
</organism>
<dbReference type="InterPro" id="IPR020846">
    <property type="entry name" value="MFS_dom"/>
</dbReference>
<reference evidence="10 11" key="1">
    <citation type="submission" date="2023-11" db="EMBL/GenBank/DDBJ databases">
        <authorList>
            <person name="Okamura Y."/>
        </authorList>
    </citation>
    <scope>NUCLEOTIDE SEQUENCE [LARGE SCALE GENOMIC DNA]</scope>
</reference>
<feature type="transmembrane region" description="Helical" evidence="8">
    <location>
        <begin position="7"/>
        <end position="26"/>
    </location>
</feature>
<dbReference type="Pfam" id="PF00083">
    <property type="entry name" value="Sugar_tr"/>
    <property type="match status" value="1"/>
</dbReference>
<evidence type="ECO:0000256" key="1">
    <source>
        <dbReference type="ARBA" id="ARBA00004651"/>
    </source>
</evidence>
<keyword evidence="5 8" id="KW-0812">Transmembrane</keyword>
<dbReference type="InterPro" id="IPR036259">
    <property type="entry name" value="MFS_trans_sf"/>
</dbReference>
<evidence type="ECO:0000256" key="6">
    <source>
        <dbReference type="ARBA" id="ARBA00022989"/>
    </source>
</evidence>
<dbReference type="InterPro" id="IPR050549">
    <property type="entry name" value="MFS_Trehalose_Transporter"/>
</dbReference>